<dbReference type="Gene3D" id="3.10.580.10">
    <property type="entry name" value="CBS-domain"/>
    <property type="match status" value="1"/>
</dbReference>
<name>A0A9C7GDI9_9BACI</name>
<dbReference type="PANTHER" id="PTHR45138">
    <property type="entry name" value="REGULATORY COMPONENTS OF SENSORY TRANSDUCTION SYSTEM"/>
    <property type="match status" value="1"/>
</dbReference>
<dbReference type="SUPFAM" id="SSF55073">
    <property type="entry name" value="Nucleotide cyclase"/>
    <property type="match status" value="1"/>
</dbReference>
<dbReference type="PROSITE" id="PS50887">
    <property type="entry name" value="GGDEF"/>
    <property type="match status" value="1"/>
</dbReference>
<dbReference type="InterPro" id="IPR029787">
    <property type="entry name" value="Nucleotide_cyclase"/>
</dbReference>
<dbReference type="GO" id="GO:0043709">
    <property type="term" value="P:cell adhesion involved in single-species biofilm formation"/>
    <property type="evidence" value="ECO:0007669"/>
    <property type="project" value="TreeGrafter"/>
</dbReference>
<dbReference type="AlphaFoldDB" id="A0A9C7GDI9"/>
<dbReference type="InterPro" id="IPR050469">
    <property type="entry name" value="Diguanylate_Cyclase"/>
</dbReference>
<evidence type="ECO:0000313" key="2">
    <source>
        <dbReference type="EMBL" id="CAG9610544.1"/>
    </source>
</evidence>
<gene>
    <name evidence="2" type="ORF">NEOCIP111885_04319</name>
</gene>
<evidence type="ECO:0000259" key="1">
    <source>
        <dbReference type="PROSITE" id="PS50887"/>
    </source>
</evidence>
<dbReference type="InterPro" id="IPR000644">
    <property type="entry name" value="CBS_dom"/>
</dbReference>
<accession>A0A9C7GDI9</accession>
<dbReference type="Pfam" id="PF00990">
    <property type="entry name" value="GGDEF"/>
    <property type="match status" value="1"/>
</dbReference>
<sequence>MAGLIGEIAELVPTVHALASNQQIDGLFKQDMKCSGIVVVEKDVPIGLVTRTNFYQKLGSLYGYNLYIGKSIELLMNTHILIVDYATSIIEVSKLAMQRAEEELYDYVIITKYGLFVGVVSISRLLMKFAEVQTQIASYLNPLTGLPGNLLIDEQLNDLLEKEAFTVLYIDIDYFKTYNDIYGFTKGDQVIKATASLLQGIVKEANGFLGHIGGDDFLAILYHYDYEKCCHSIIQKFDQLLPTFYSQEHLEQKFVFSEDRSGIERKIPLLSLSISVVTNQGKRLIFKKMKSFIKRQK</sequence>
<dbReference type="InterPro" id="IPR000160">
    <property type="entry name" value="GGDEF_dom"/>
</dbReference>
<dbReference type="CDD" id="cd01949">
    <property type="entry name" value="GGDEF"/>
    <property type="match status" value="1"/>
</dbReference>
<dbReference type="InterPro" id="IPR043128">
    <property type="entry name" value="Rev_trsase/Diguanyl_cyclase"/>
</dbReference>
<dbReference type="NCBIfam" id="TIGR00254">
    <property type="entry name" value="GGDEF"/>
    <property type="match status" value="1"/>
</dbReference>
<dbReference type="Gene3D" id="3.30.70.270">
    <property type="match status" value="1"/>
</dbReference>
<dbReference type="GO" id="GO:0052621">
    <property type="term" value="F:diguanylate cyclase activity"/>
    <property type="evidence" value="ECO:0007669"/>
    <property type="project" value="TreeGrafter"/>
</dbReference>
<protein>
    <recommendedName>
        <fullName evidence="1">GGDEF domain-containing protein</fullName>
    </recommendedName>
</protein>
<proteinExistence type="predicted"/>
<dbReference type="SUPFAM" id="SSF54631">
    <property type="entry name" value="CBS-domain pair"/>
    <property type="match status" value="1"/>
</dbReference>
<organism evidence="2 3">
    <name type="scientific">Pseudoneobacillus rhizosphaerae</name>
    <dbReference type="NCBI Taxonomy" id="2880968"/>
    <lineage>
        <taxon>Bacteria</taxon>
        <taxon>Bacillati</taxon>
        <taxon>Bacillota</taxon>
        <taxon>Bacilli</taxon>
        <taxon>Bacillales</taxon>
        <taxon>Bacillaceae</taxon>
        <taxon>Pseudoneobacillus</taxon>
    </lineage>
</organism>
<dbReference type="Proteomes" id="UP000789845">
    <property type="component" value="Unassembled WGS sequence"/>
</dbReference>
<reference evidence="2" key="1">
    <citation type="submission" date="2021-10" db="EMBL/GenBank/DDBJ databases">
        <authorList>
            <person name="Criscuolo A."/>
        </authorList>
    </citation>
    <scope>NUCLEOTIDE SEQUENCE</scope>
    <source>
        <strain evidence="2">CIP111885</strain>
    </source>
</reference>
<dbReference type="EMBL" id="CAKJTG010000040">
    <property type="protein sequence ID" value="CAG9610544.1"/>
    <property type="molecule type" value="Genomic_DNA"/>
</dbReference>
<dbReference type="GO" id="GO:0005886">
    <property type="term" value="C:plasma membrane"/>
    <property type="evidence" value="ECO:0007669"/>
    <property type="project" value="TreeGrafter"/>
</dbReference>
<dbReference type="PANTHER" id="PTHR45138:SF25">
    <property type="entry name" value="GGDEF DOMAIN PROTEIN"/>
    <property type="match status" value="1"/>
</dbReference>
<evidence type="ECO:0000313" key="3">
    <source>
        <dbReference type="Proteomes" id="UP000789845"/>
    </source>
</evidence>
<keyword evidence="3" id="KW-1185">Reference proteome</keyword>
<feature type="domain" description="GGDEF" evidence="1">
    <location>
        <begin position="163"/>
        <end position="297"/>
    </location>
</feature>
<dbReference type="Pfam" id="PF00571">
    <property type="entry name" value="CBS"/>
    <property type="match status" value="1"/>
</dbReference>
<dbReference type="RefSeq" id="WP_230498907.1">
    <property type="nucleotide sequence ID" value="NZ_CAKJTG010000040.1"/>
</dbReference>
<comment type="caution">
    <text evidence="2">The sequence shown here is derived from an EMBL/GenBank/DDBJ whole genome shotgun (WGS) entry which is preliminary data.</text>
</comment>
<dbReference type="GO" id="GO:1902201">
    <property type="term" value="P:negative regulation of bacterial-type flagellum-dependent cell motility"/>
    <property type="evidence" value="ECO:0007669"/>
    <property type="project" value="TreeGrafter"/>
</dbReference>
<dbReference type="SMART" id="SM00267">
    <property type="entry name" value="GGDEF"/>
    <property type="match status" value="1"/>
</dbReference>
<dbReference type="InterPro" id="IPR046342">
    <property type="entry name" value="CBS_dom_sf"/>
</dbReference>